<dbReference type="OrthoDB" id="410534at2759"/>
<accession>A0A9P1DPV4</accession>
<reference evidence="2" key="1">
    <citation type="submission" date="2022-10" db="EMBL/GenBank/DDBJ databases">
        <authorList>
            <person name="Chen Y."/>
            <person name="Dougan E. K."/>
            <person name="Chan C."/>
            <person name="Rhodes N."/>
            <person name="Thang M."/>
        </authorList>
    </citation>
    <scope>NUCLEOTIDE SEQUENCE</scope>
</reference>
<gene>
    <name evidence="2" type="ORF">C1SCF055_LOCUS39186</name>
</gene>
<dbReference type="EMBL" id="CAMXCT010006257">
    <property type="protein sequence ID" value="CAI4014274.1"/>
    <property type="molecule type" value="Genomic_DNA"/>
</dbReference>
<dbReference type="Proteomes" id="UP001152797">
    <property type="component" value="Unassembled WGS sequence"/>
</dbReference>
<evidence type="ECO:0000313" key="2">
    <source>
        <dbReference type="EMBL" id="CAI4014274.1"/>
    </source>
</evidence>
<dbReference type="EMBL" id="CAMXCT020006257">
    <property type="protein sequence ID" value="CAL1167649.1"/>
    <property type="molecule type" value="Genomic_DNA"/>
</dbReference>
<evidence type="ECO:0000256" key="1">
    <source>
        <dbReference type="SAM" id="MobiDB-lite"/>
    </source>
</evidence>
<reference evidence="3 4" key="2">
    <citation type="submission" date="2024-05" db="EMBL/GenBank/DDBJ databases">
        <authorList>
            <person name="Chen Y."/>
            <person name="Shah S."/>
            <person name="Dougan E. K."/>
            <person name="Thang M."/>
            <person name="Chan C."/>
        </authorList>
    </citation>
    <scope>NUCLEOTIDE SEQUENCE [LARGE SCALE GENOMIC DNA]</scope>
</reference>
<name>A0A9P1DPV4_9DINO</name>
<feature type="region of interest" description="Disordered" evidence="1">
    <location>
        <begin position="665"/>
        <end position="758"/>
    </location>
</feature>
<organism evidence="2">
    <name type="scientific">Cladocopium goreaui</name>
    <dbReference type="NCBI Taxonomy" id="2562237"/>
    <lineage>
        <taxon>Eukaryota</taxon>
        <taxon>Sar</taxon>
        <taxon>Alveolata</taxon>
        <taxon>Dinophyceae</taxon>
        <taxon>Suessiales</taxon>
        <taxon>Symbiodiniaceae</taxon>
        <taxon>Cladocopium</taxon>
    </lineage>
</organism>
<proteinExistence type="predicted"/>
<dbReference type="EMBL" id="CAMXCT030006257">
    <property type="protein sequence ID" value="CAL4801586.1"/>
    <property type="molecule type" value="Genomic_DNA"/>
</dbReference>
<sequence>MAGVAVAENPKKKARLTGAMARYSEKSIHDISRLLEGKEHKSQPSGAAKRRMREAIAPVCACYEQVTAPNKDPSQPDVQWAFANVRALLRCMAPSCPSFVTFLQSQAQPLRCILSHDECTAGNVLATEQRQKVTLCYLSLECMAKWGDSPTAWLPISAISHAQVANTRGGMGNVHRRLIEAWAQQSLEEPFELVPGVSISLVLSCMVADHDAQRGSLCAKGSAGLKPCAFCINCIAKSAQGTAEKDAQFRTIAESDMSLFQQHSTEALRQFICKALQHPKSKAEHELQERVLGYRIERNNMWMSPTCLQCLPLERYVNDSMHCYFSNGICSVEIALLLDAVQTVTKKTIADIKRAVLDAGWLRHRSHSRHGENQYWTKALNLCPTMWGTESKHRDYKGLFAANFQQWLTEELGGSAFSTRLLPRLALRHMEMWNERPLAASGYSLDKAFPESEVLKETDLTGVVIAPKCRIGLLDLQEGDIILWGACENAGTCHCFIESNSELYVLLSQYAYVSGTESLRRSKCPPVDTGHMDELLQSYVKKKGIAASFELGRYSALQTQNAINGSALSKLKELVGVLMKLETGLHFKFSDLKGSLRRCCLQFPELRYKMGESKRCDYEGTMASALLCVCAHTRRLKDSTRFREACSKCTDDEKKELLEMKKWLSGEESEGEDQESVAGSIELPSLPATPLMATPKKRKAVASATPEEKGQPDLDEEAEMATPLPSRKAKLKEKVLKRPAAVSPQKKPAAKKVEKKMEGKKSWVLMHYKRSKVRKSDAWAVRQCGGSQLFQMVCSKDKNAEGICKQAVKKLEDGDSPRKVKEWAKAQ</sequence>
<feature type="compositionally biased region" description="Basic residues" evidence="1">
    <location>
        <begin position="727"/>
        <end position="737"/>
    </location>
</feature>
<keyword evidence="4" id="KW-1185">Reference proteome</keyword>
<evidence type="ECO:0000313" key="4">
    <source>
        <dbReference type="Proteomes" id="UP001152797"/>
    </source>
</evidence>
<dbReference type="AlphaFoldDB" id="A0A9P1DPV4"/>
<comment type="caution">
    <text evidence="2">The sequence shown here is derived from an EMBL/GenBank/DDBJ whole genome shotgun (WGS) entry which is preliminary data.</text>
</comment>
<protein>
    <submittedName>
        <fullName evidence="2">Uncharacterized protein</fullName>
    </submittedName>
</protein>
<evidence type="ECO:0000313" key="3">
    <source>
        <dbReference type="EMBL" id="CAL4801586.1"/>
    </source>
</evidence>